<keyword evidence="3" id="KW-1185">Reference proteome</keyword>
<evidence type="ECO:0000313" key="3">
    <source>
        <dbReference type="Proteomes" id="UP001595867"/>
    </source>
</evidence>
<organism evidence="2 3">
    <name type="scientific">Actinoplanes subglobosus</name>
    <dbReference type="NCBI Taxonomy" id="1547892"/>
    <lineage>
        <taxon>Bacteria</taxon>
        <taxon>Bacillati</taxon>
        <taxon>Actinomycetota</taxon>
        <taxon>Actinomycetes</taxon>
        <taxon>Micromonosporales</taxon>
        <taxon>Micromonosporaceae</taxon>
        <taxon>Actinoplanes</taxon>
    </lineage>
</organism>
<proteinExistence type="predicted"/>
<dbReference type="RefSeq" id="WP_378067201.1">
    <property type="nucleotide sequence ID" value="NZ_JBHSBL010000015.1"/>
</dbReference>
<dbReference type="EMBL" id="JBHSBL010000015">
    <property type="protein sequence ID" value="MFC4066230.1"/>
    <property type="molecule type" value="Genomic_DNA"/>
</dbReference>
<dbReference type="SMART" id="SM00923">
    <property type="entry name" value="MbtH"/>
    <property type="match status" value="1"/>
</dbReference>
<reference evidence="3" key="1">
    <citation type="journal article" date="2019" name="Int. J. Syst. Evol. Microbiol.">
        <title>The Global Catalogue of Microorganisms (GCM) 10K type strain sequencing project: providing services to taxonomists for standard genome sequencing and annotation.</title>
        <authorList>
            <consortium name="The Broad Institute Genomics Platform"/>
            <consortium name="The Broad Institute Genome Sequencing Center for Infectious Disease"/>
            <person name="Wu L."/>
            <person name="Ma J."/>
        </authorList>
    </citation>
    <scope>NUCLEOTIDE SEQUENCE [LARGE SCALE GENOMIC DNA]</scope>
    <source>
        <strain evidence="3">TBRC 5832</strain>
    </source>
</reference>
<dbReference type="Gene3D" id="3.90.820.10">
    <property type="entry name" value="Structural Genomics, Unknown Function 30-nov-00 1gh9 Mol_id"/>
    <property type="match status" value="1"/>
</dbReference>
<dbReference type="PANTHER" id="PTHR38444">
    <property type="entry name" value="ENTEROBACTIN BIOSYNTHESIS PROTEIN YBDZ"/>
    <property type="match status" value="1"/>
</dbReference>
<protein>
    <submittedName>
        <fullName evidence="2">MbtH family protein</fullName>
    </submittedName>
</protein>
<dbReference type="Pfam" id="PF03621">
    <property type="entry name" value="MbtH"/>
    <property type="match status" value="1"/>
</dbReference>
<sequence length="64" mass="7024">MFDDDDGRIYEVVRNSAGQYSIWPADRSVPAGWDTAAHRGTKADCLAHISRVWPVPVPVGEGAR</sequence>
<evidence type="ECO:0000259" key="1">
    <source>
        <dbReference type="SMART" id="SM00923"/>
    </source>
</evidence>
<comment type="caution">
    <text evidence="2">The sequence shown here is derived from an EMBL/GenBank/DDBJ whole genome shotgun (WGS) entry which is preliminary data.</text>
</comment>
<dbReference type="InterPro" id="IPR037407">
    <property type="entry name" value="MLP_fam"/>
</dbReference>
<accession>A0ABV8IQV6</accession>
<dbReference type="InterPro" id="IPR005153">
    <property type="entry name" value="MbtH-like_dom"/>
</dbReference>
<dbReference type="Proteomes" id="UP001595867">
    <property type="component" value="Unassembled WGS sequence"/>
</dbReference>
<feature type="domain" description="MbtH-like" evidence="1">
    <location>
        <begin position="1"/>
        <end position="51"/>
    </location>
</feature>
<dbReference type="PANTHER" id="PTHR38444:SF1">
    <property type="entry name" value="ENTEROBACTIN BIOSYNTHESIS PROTEIN YBDZ"/>
    <property type="match status" value="1"/>
</dbReference>
<dbReference type="InterPro" id="IPR038020">
    <property type="entry name" value="MbtH-like_sf"/>
</dbReference>
<dbReference type="SUPFAM" id="SSF160582">
    <property type="entry name" value="MbtH-like"/>
    <property type="match status" value="1"/>
</dbReference>
<gene>
    <name evidence="2" type="ORF">ACFO0C_14945</name>
</gene>
<name>A0ABV8IQV6_9ACTN</name>
<evidence type="ECO:0000313" key="2">
    <source>
        <dbReference type="EMBL" id="MFC4066230.1"/>
    </source>
</evidence>